<feature type="region of interest" description="Disordered" evidence="5">
    <location>
        <begin position="828"/>
        <end position="888"/>
    </location>
</feature>
<dbReference type="EMBL" id="NAJM01000011">
    <property type="protein sequence ID" value="RVX72617.1"/>
    <property type="molecule type" value="Genomic_DNA"/>
</dbReference>
<sequence length="888" mass="98313">MDRSLYTKQLPRLRSQSLLGPSTLVLSILAASSTPSTSWIKREPCRRPCQRRTIHTHRKISSSSYELPANAHFEVTPSEAPSSRPLSCLSLTTLIRSYAITSVSSIPFLLRPSLAALAFLAHTKSPIFSPNYNPVLHFLLKRTFYAQFCAGETPEEVRRTIDDLKETGYNGVILGHAKEVVLTKEDAAGLDSSADQGHQAQINARDIGQWKQNTIDTIDLAQEGDFVALKFTGAGRQALRHLKATIPCAPEFEQAVHAMCKRAQRKGVKLLFDAEQASLQEGIDNWTMYFAKIYNKDEALVFGTYQAYAKKTPGVLARHLAVALDNDFVLGVKLVRGAYLGSDPRELFWPSAEETHSCYNGLAKGVMERKYNDRLQPLNEGATEFPRVSLVLATHNSESVRLARELRDLQATNGEEQIEVAYGQLMGMADNVSCAVVQTARERRGSVQASNVEIPRAYKYLVWGQLGECMKYLLRRAQENKDAASVIIAIAIAIAIVGSSNPRDTMAFGSQSDPNHAADVMAEALGLLSRVVEHFRDKDENEAANGMARDAHSMLNTFNQTTAPWDIGRFHMLSTTPAPPASPNASRPIMSPSSRPVASSWAAVAATDVSSNNRLVKFRPCDGLKRHVAEENAQMSPAKDEDMRCVWIYGWSRTRHLQNATDRISIGAIFSICFVPEHEAVCIIFQYATSAMLLIEEDMRSQRDLGVGLFGPGSEVKIGGPYKESVDLQRMVAPVNERRRLTFARQQLFTNGLTKDRFVKDLVAIVGDHNVILVWLFNTGNATVVFSATVIARRVRDEFLQLARECGPYQDVSVGFSHDPCERPMNLITQIPYPSSGATQRERSDSAKSMSNGGRGYNPTAAKFVPSATVRPRKGTDSDGWQTVQRKR</sequence>
<dbReference type="EC" id="1.5.5.2" evidence="2"/>
<dbReference type="PANTHER" id="PTHR13914">
    <property type="entry name" value="PROLINE OXIDASE"/>
    <property type="match status" value="1"/>
</dbReference>
<reference evidence="7 8" key="1">
    <citation type="submission" date="2017-03" db="EMBL/GenBank/DDBJ databases">
        <title>Genomes of endolithic fungi from Antarctica.</title>
        <authorList>
            <person name="Coleine C."/>
            <person name="Masonjones S."/>
            <person name="Stajich J.E."/>
        </authorList>
    </citation>
    <scope>NUCLEOTIDE SEQUENCE [LARGE SCALE GENOMIC DNA]</scope>
    <source>
        <strain evidence="7 8">CCFEE 6314</strain>
    </source>
</reference>
<dbReference type="AlphaFoldDB" id="A0A438NA17"/>
<dbReference type="InterPro" id="IPR015659">
    <property type="entry name" value="Proline_oxidase"/>
</dbReference>
<dbReference type="GO" id="GO:0005739">
    <property type="term" value="C:mitochondrion"/>
    <property type="evidence" value="ECO:0007669"/>
    <property type="project" value="TreeGrafter"/>
</dbReference>
<dbReference type="SUPFAM" id="SSF51730">
    <property type="entry name" value="FAD-linked oxidoreductase"/>
    <property type="match status" value="1"/>
</dbReference>
<dbReference type="VEuPathDB" id="FungiDB:PV10_03464"/>
<feature type="compositionally biased region" description="Polar residues" evidence="5">
    <location>
        <begin position="828"/>
        <end position="839"/>
    </location>
</feature>
<evidence type="ECO:0000313" key="8">
    <source>
        <dbReference type="Proteomes" id="UP000288859"/>
    </source>
</evidence>
<dbReference type="GO" id="GO:0004657">
    <property type="term" value="F:proline dehydrogenase activity"/>
    <property type="evidence" value="ECO:0007669"/>
    <property type="project" value="UniProtKB-EC"/>
</dbReference>
<evidence type="ECO:0000256" key="3">
    <source>
        <dbReference type="ARBA" id="ARBA00023002"/>
    </source>
</evidence>
<comment type="caution">
    <text evidence="7">The sequence shown here is derived from an EMBL/GenBank/DDBJ whole genome shotgun (WGS) entry which is preliminary data.</text>
</comment>
<dbReference type="OrthoDB" id="5464at2759"/>
<protein>
    <recommendedName>
        <fullName evidence="2">proline dehydrogenase</fullName>
        <ecNumber evidence="2">1.5.5.2</ecNumber>
    </recommendedName>
</protein>
<accession>A0A438NA17</accession>
<dbReference type="GO" id="GO:0071949">
    <property type="term" value="F:FAD binding"/>
    <property type="evidence" value="ECO:0007669"/>
    <property type="project" value="TreeGrafter"/>
</dbReference>
<feature type="domain" description="Proline dehydrogenase" evidence="6">
    <location>
        <begin position="158"/>
        <end position="485"/>
    </location>
</feature>
<gene>
    <name evidence="7" type="ORF">B0A52_04014</name>
</gene>
<name>A0A438NA17_EXOME</name>
<evidence type="ECO:0000313" key="7">
    <source>
        <dbReference type="EMBL" id="RVX72617.1"/>
    </source>
</evidence>
<evidence type="ECO:0000256" key="1">
    <source>
        <dbReference type="ARBA" id="ARBA00005869"/>
    </source>
</evidence>
<evidence type="ECO:0000259" key="6">
    <source>
        <dbReference type="Pfam" id="PF01619"/>
    </source>
</evidence>
<evidence type="ECO:0000256" key="4">
    <source>
        <dbReference type="ARBA" id="ARBA00023062"/>
    </source>
</evidence>
<keyword evidence="4" id="KW-0642">Proline metabolism</keyword>
<dbReference type="VEuPathDB" id="FungiDB:PV10_03463"/>
<evidence type="ECO:0000256" key="5">
    <source>
        <dbReference type="SAM" id="MobiDB-lite"/>
    </source>
</evidence>
<feature type="compositionally biased region" description="Polar residues" evidence="5">
    <location>
        <begin position="879"/>
        <end position="888"/>
    </location>
</feature>
<dbReference type="InterPro" id="IPR002872">
    <property type="entry name" value="Proline_DH_dom"/>
</dbReference>
<dbReference type="Gene3D" id="3.20.20.220">
    <property type="match status" value="1"/>
</dbReference>
<dbReference type="Pfam" id="PF01619">
    <property type="entry name" value="Pro_dh"/>
    <property type="match status" value="1"/>
</dbReference>
<dbReference type="Proteomes" id="UP000288859">
    <property type="component" value="Unassembled WGS sequence"/>
</dbReference>
<comment type="similarity">
    <text evidence="1">Belongs to the proline oxidase family.</text>
</comment>
<evidence type="ECO:0000256" key="2">
    <source>
        <dbReference type="ARBA" id="ARBA00012695"/>
    </source>
</evidence>
<dbReference type="InterPro" id="IPR029041">
    <property type="entry name" value="FAD-linked_oxidoreductase-like"/>
</dbReference>
<keyword evidence="3" id="KW-0560">Oxidoreductase</keyword>
<dbReference type="PANTHER" id="PTHR13914:SF30">
    <property type="entry name" value="PROLINE DEHYDROGENASE"/>
    <property type="match status" value="1"/>
</dbReference>
<proteinExistence type="inferred from homology"/>
<dbReference type="GO" id="GO:0010133">
    <property type="term" value="P:L-proline catabolic process to L-glutamate"/>
    <property type="evidence" value="ECO:0007669"/>
    <property type="project" value="TreeGrafter"/>
</dbReference>
<organism evidence="7 8">
    <name type="scientific">Exophiala mesophila</name>
    <name type="common">Black yeast-like fungus</name>
    <dbReference type="NCBI Taxonomy" id="212818"/>
    <lineage>
        <taxon>Eukaryota</taxon>
        <taxon>Fungi</taxon>
        <taxon>Dikarya</taxon>
        <taxon>Ascomycota</taxon>
        <taxon>Pezizomycotina</taxon>
        <taxon>Eurotiomycetes</taxon>
        <taxon>Chaetothyriomycetidae</taxon>
        <taxon>Chaetothyriales</taxon>
        <taxon>Herpotrichiellaceae</taxon>
        <taxon>Exophiala</taxon>
    </lineage>
</organism>